<evidence type="ECO:0000256" key="7">
    <source>
        <dbReference type="PIRSR" id="PIRSR006809-1"/>
    </source>
</evidence>
<comment type="cofactor">
    <cofactor evidence="8">
        <name>Mg(2+)</name>
        <dbReference type="ChEBI" id="CHEBI:18420"/>
    </cofactor>
</comment>
<keyword evidence="9" id="KW-0175">Coiled coil</keyword>
<accession>A0A4Q2UQL0</accession>
<evidence type="ECO:0000313" key="11">
    <source>
        <dbReference type="EMBL" id="RYC72047.1"/>
    </source>
</evidence>
<dbReference type="HAMAP" id="MF_00900">
    <property type="entry name" value="GTPase_HflX"/>
    <property type="match status" value="1"/>
</dbReference>
<dbReference type="GO" id="GO:0003924">
    <property type="term" value="F:GTPase activity"/>
    <property type="evidence" value="ECO:0007669"/>
    <property type="project" value="UniProtKB-UniRule"/>
</dbReference>
<dbReference type="GO" id="GO:0043022">
    <property type="term" value="F:ribosome binding"/>
    <property type="evidence" value="ECO:0007669"/>
    <property type="project" value="TreeGrafter"/>
</dbReference>
<dbReference type="Pfam" id="PF01926">
    <property type="entry name" value="MMR_HSR1"/>
    <property type="match status" value="1"/>
</dbReference>
<feature type="binding site" evidence="8">
    <location>
        <position position="218"/>
    </location>
    <ligand>
        <name>Mg(2+)</name>
        <dbReference type="ChEBI" id="CHEBI:18420"/>
    </ligand>
</feature>
<dbReference type="InterPro" id="IPR030394">
    <property type="entry name" value="G_HFLX_dom"/>
</dbReference>
<dbReference type="PROSITE" id="PS51705">
    <property type="entry name" value="G_HFLX"/>
    <property type="match status" value="1"/>
</dbReference>
<keyword evidence="2 8" id="KW-0479">Metal-binding</keyword>
<dbReference type="Gene3D" id="3.40.50.11060">
    <property type="entry name" value="GTPase HflX, N-terminal domain"/>
    <property type="match status" value="1"/>
</dbReference>
<dbReference type="GO" id="GO:0046872">
    <property type="term" value="F:metal ion binding"/>
    <property type="evidence" value="ECO:0007669"/>
    <property type="project" value="UniProtKB-KW"/>
</dbReference>
<evidence type="ECO:0000256" key="9">
    <source>
        <dbReference type="SAM" id="Coils"/>
    </source>
</evidence>
<keyword evidence="1 6" id="KW-0963">Cytoplasm</keyword>
<dbReference type="PRINTS" id="PR00326">
    <property type="entry name" value="GTP1OBG"/>
</dbReference>
<dbReference type="InterPro" id="IPR006073">
    <property type="entry name" value="GTP-bd"/>
</dbReference>
<evidence type="ECO:0000256" key="3">
    <source>
        <dbReference type="ARBA" id="ARBA00022741"/>
    </source>
</evidence>
<keyword evidence="3 6" id="KW-0547">Nucleotide-binding</keyword>
<comment type="subcellular location">
    <subcellularLocation>
        <location evidence="6">Cytoplasm</location>
    </subcellularLocation>
    <text evidence="6">May associate with membranes.</text>
</comment>
<dbReference type="EMBL" id="SBLB01000001">
    <property type="protein sequence ID" value="RYC72047.1"/>
    <property type="molecule type" value="Genomic_DNA"/>
</dbReference>
<dbReference type="Gene3D" id="3.40.50.300">
    <property type="entry name" value="P-loop containing nucleotide triphosphate hydrolases"/>
    <property type="match status" value="1"/>
</dbReference>
<protein>
    <recommendedName>
        <fullName evidence="6">GTPase HflX</fullName>
    </recommendedName>
    <alternativeName>
        <fullName evidence="6">GTP-binding protein HflX</fullName>
    </alternativeName>
</protein>
<dbReference type="Gene3D" id="6.10.250.2860">
    <property type="match status" value="1"/>
</dbReference>
<dbReference type="InterPro" id="IPR042108">
    <property type="entry name" value="GTPase_HflX_N_sf"/>
</dbReference>
<feature type="binding site" evidence="8">
    <location>
        <position position="238"/>
    </location>
    <ligand>
        <name>Mg(2+)</name>
        <dbReference type="ChEBI" id="CHEBI:18420"/>
    </ligand>
</feature>
<dbReference type="Pfam" id="PF13167">
    <property type="entry name" value="GTP-bdg_N"/>
    <property type="match status" value="1"/>
</dbReference>
<dbReference type="InterPro" id="IPR025121">
    <property type="entry name" value="GTPase_HflX_N"/>
</dbReference>
<feature type="coiled-coil region" evidence="9">
    <location>
        <begin position="166"/>
        <end position="193"/>
    </location>
</feature>
<evidence type="ECO:0000256" key="4">
    <source>
        <dbReference type="ARBA" id="ARBA00022842"/>
    </source>
</evidence>
<organism evidence="11 12">
    <name type="scientific">Spirosoma sordidisoli</name>
    <dbReference type="NCBI Taxonomy" id="2502893"/>
    <lineage>
        <taxon>Bacteria</taxon>
        <taxon>Pseudomonadati</taxon>
        <taxon>Bacteroidota</taxon>
        <taxon>Cytophagia</taxon>
        <taxon>Cytophagales</taxon>
        <taxon>Cytophagaceae</taxon>
        <taxon>Spirosoma</taxon>
    </lineage>
</organism>
<comment type="subunit">
    <text evidence="6">Monomer. Associates with the 50S ribosomal subunit.</text>
</comment>
<dbReference type="GO" id="GO:0005525">
    <property type="term" value="F:GTP binding"/>
    <property type="evidence" value="ECO:0007669"/>
    <property type="project" value="UniProtKB-UniRule"/>
</dbReference>
<dbReference type="InterPro" id="IPR005225">
    <property type="entry name" value="Small_GTP-bd"/>
</dbReference>
<dbReference type="InterPro" id="IPR032305">
    <property type="entry name" value="GTP-bd_M"/>
</dbReference>
<keyword evidence="12" id="KW-1185">Reference proteome</keyword>
<dbReference type="PANTHER" id="PTHR10229">
    <property type="entry name" value="GTP-BINDING PROTEIN HFLX"/>
    <property type="match status" value="1"/>
</dbReference>
<feature type="binding site" evidence="7">
    <location>
        <begin position="323"/>
        <end position="326"/>
    </location>
    <ligand>
        <name>GTP</name>
        <dbReference type="ChEBI" id="CHEBI:37565"/>
    </ligand>
</feature>
<dbReference type="PANTHER" id="PTHR10229:SF0">
    <property type="entry name" value="GTP-BINDING PROTEIN 6-RELATED"/>
    <property type="match status" value="1"/>
</dbReference>
<dbReference type="Pfam" id="PF16360">
    <property type="entry name" value="GTP-bdg_M"/>
    <property type="match status" value="1"/>
</dbReference>
<dbReference type="GO" id="GO:0005737">
    <property type="term" value="C:cytoplasm"/>
    <property type="evidence" value="ECO:0007669"/>
    <property type="project" value="UniProtKB-SubCell"/>
</dbReference>
<dbReference type="FunFam" id="3.40.50.11060:FF:000001">
    <property type="entry name" value="GTPase HflX"/>
    <property type="match status" value="1"/>
</dbReference>
<evidence type="ECO:0000259" key="10">
    <source>
        <dbReference type="PROSITE" id="PS51705"/>
    </source>
</evidence>
<keyword evidence="5 6" id="KW-0342">GTP-binding</keyword>
<evidence type="ECO:0000256" key="6">
    <source>
        <dbReference type="HAMAP-Rule" id="MF_00900"/>
    </source>
</evidence>
<dbReference type="AlphaFoldDB" id="A0A4Q2UQL0"/>
<feature type="binding site" evidence="7">
    <location>
        <begin position="211"/>
        <end position="218"/>
    </location>
    <ligand>
        <name>GTP</name>
        <dbReference type="ChEBI" id="CHEBI:37565"/>
    </ligand>
</feature>
<keyword evidence="4 8" id="KW-0460">Magnesium</keyword>
<dbReference type="NCBIfam" id="TIGR00231">
    <property type="entry name" value="small_GTP"/>
    <property type="match status" value="1"/>
</dbReference>
<comment type="caution">
    <text evidence="11">The sequence shown here is derived from an EMBL/GenBank/DDBJ whole genome shotgun (WGS) entry which is preliminary data.</text>
</comment>
<evidence type="ECO:0000313" key="12">
    <source>
        <dbReference type="Proteomes" id="UP000290407"/>
    </source>
</evidence>
<dbReference type="NCBIfam" id="TIGR03156">
    <property type="entry name" value="GTP_HflX"/>
    <property type="match status" value="1"/>
</dbReference>
<dbReference type="InterPro" id="IPR016496">
    <property type="entry name" value="GTPase_HflX"/>
</dbReference>
<feature type="binding site" evidence="7">
    <location>
        <begin position="386"/>
        <end position="388"/>
    </location>
    <ligand>
        <name>GTP</name>
        <dbReference type="ChEBI" id="CHEBI:37565"/>
    </ligand>
</feature>
<dbReference type="SUPFAM" id="SSF52540">
    <property type="entry name" value="P-loop containing nucleoside triphosphate hydrolases"/>
    <property type="match status" value="1"/>
</dbReference>
<proteinExistence type="inferred from homology"/>
<evidence type="ECO:0000256" key="2">
    <source>
        <dbReference type="ARBA" id="ARBA00022723"/>
    </source>
</evidence>
<gene>
    <name evidence="6 11" type="primary">hflX</name>
    <name evidence="11" type="ORF">EQG79_07980</name>
</gene>
<feature type="binding site" evidence="7">
    <location>
        <begin position="257"/>
        <end position="260"/>
    </location>
    <ligand>
        <name>GTP</name>
        <dbReference type="ChEBI" id="CHEBI:37565"/>
    </ligand>
</feature>
<feature type="binding site" evidence="7">
    <location>
        <begin position="236"/>
        <end position="240"/>
    </location>
    <ligand>
        <name>GTP</name>
        <dbReference type="ChEBI" id="CHEBI:37565"/>
    </ligand>
</feature>
<comment type="function">
    <text evidence="6">GTPase that associates with the 50S ribosomal subunit and may have a role during protein synthesis or ribosome biogenesis.</text>
</comment>
<evidence type="ECO:0000256" key="1">
    <source>
        <dbReference type="ARBA" id="ARBA00022490"/>
    </source>
</evidence>
<dbReference type="RefSeq" id="WP_129601031.1">
    <property type="nucleotide sequence ID" value="NZ_SBLB01000001.1"/>
</dbReference>
<dbReference type="Proteomes" id="UP000290407">
    <property type="component" value="Unassembled WGS sequence"/>
</dbReference>
<dbReference type="InterPro" id="IPR027417">
    <property type="entry name" value="P-loop_NTPase"/>
</dbReference>
<evidence type="ECO:0000256" key="5">
    <source>
        <dbReference type="ARBA" id="ARBA00023134"/>
    </source>
</evidence>
<dbReference type="CDD" id="cd01878">
    <property type="entry name" value="HflX"/>
    <property type="match status" value="1"/>
</dbReference>
<sequence length="432" mass="48894">MNETHTHPTTKPAETAVLVALVTQKQTADQTKEYLDELAFLAETSGIITKKSFTQKLDRPDTRTFVGKGKLEEIQTYILDNPVDTIIFDDDLTPAQVRNLEGQFTDVKVLDRSLLILNIFSMRAQTAQARVQVELAQYQYLYPRLTRMWTHLSRQKGGAGMRGPGEKELETDRRIVKDRIAFLKEKLAKIDKQSVTRRKERDRLVRVALVGYTNVGKSTLMRTMAKADVFAENKLFATVDSTVRKVTLGNIPFLLTDTVGFIRKLPTTLIESFKSTLDEVREADILVHVVDVSHPNFEEQIEVVNTTLADIKAADKPMVLVFNKMDQFTPKEEWLEQSLPDPADDPFGDDAPDEVAVPVAVRRQTALDFLKKTYLTHKADHVAFISAQTGENVGELRELLYKLVREKHYQIYPNWVNVPLAESAEYGDGLAG</sequence>
<reference evidence="11 12" key="1">
    <citation type="submission" date="2019-01" db="EMBL/GenBank/DDBJ databases">
        <title>Spirosoma flava sp. nov., a propanil-degrading bacterium isolated from herbicide-contaminated soil.</title>
        <authorList>
            <person name="Zhang L."/>
            <person name="Jiang J.-D."/>
        </authorList>
    </citation>
    <scope>NUCLEOTIDE SEQUENCE [LARGE SCALE GENOMIC DNA]</scope>
    <source>
        <strain evidence="11 12">TY50</strain>
    </source>
</reference>
<evidence type="ECO:0000256" key="8">
    <source>
        <dbReference type="PIRSR" id="PIRSR006809-2"/>
    </source>
</evidence>
<comment type="similarity">
    <text evidence="6">Belongs to the TRAFAC class OBG-HflX-like GTPase superfamily. HflX GTPase family.</text>
</comment>
<name>A0A4Q2UQL0_9BACT</name>
<dbReference type="FunFam" id="3.40.50.300:FF:000955">
    <property type="entry name" value="GTPase HflX"/>
    <property type="match status" value="1"/>
</dbReference>
<feature type="domain" description="Hflx-type G" evidence="10">
    <location>
        <begin position="205"/>
        <end position="408"/>
    </location>
</feature>